<dbReference type="GO" id="GO:0004519">
    <property type="term" value="F:endonuclease activity"/>
    <property type="evidence" value="ECO:0007669"/>
    <property type="project" value="UniProtKB-KW"/>
</dbReference>
<dbReference type="InterPro" id="IPR050951">
    <property type="entry name" value="Retrovirus_Pol_polyprotein"/>
</dbReference>
<accession>A0A6S7GFE0</accession>
<keyword evidence="4" id="KW-0255">Endonuclease</keyword>
<dbReference type="AlphaFoldDB" id="A0A6S7GFE0"/>
<dbReference type="OrthoDB" id="7995463at2759"/>
<proteinExistence type="predicted"/>
<sequence>MQEQQPIAYASRALTSTQQRYAQIEKELLAVVCGCSCNKFHQYIYGQTIKVETDHKPLEAVLRKPFHQTPLRLQRMLLQLQRYSMEVIYKPGKEMYLPDTLSRAYLNEEKEDLLDEELEVAF</sequence>
<dbReference type="EMBL" id="CACRXK020001189">
    <property type="protein sequence ID" value="CAB3987536.1"/>
    <property type="molecule type" value="Genomic_DNA"/>
</dbReference>
<evidence type="ECO:0000256" key="4">
    <source>
        <dbReference type="ARBA" id="ARBA00022759"/>
    </source>
</evidence>
<keyword evidence="8" id="KW-1185">Reference proteome</keyword>
<keyword evidence="2" id="KW-0548">Nucleotidyltransferase</keyword>
<comment type="caution">
    <text evidence="7">The sequence shown here is derived from an EMBL/GenBank/DDBJ whole genome shotgun (WGS) entry which is preliminary data.</text>
</comment>
<name>A0A6S7GFE0_PARCT</name>
<evidence type="ECO:0000313" key="7">
    <source>
        <dbReference type="EMBL" id="CAB3987536.1"/>
    </source>
</evidence>
<dbReference type="PANTHER" id="PTHR37984">
    <property type="entry name" value="PROTEIN CBG26694"/>
    <property type="match status" value="1"/>
</dbReference>
<dbReference type="Pfam" id="PF17917">
    <property type="entry name" value="RT_RNaseH"/>
    <property type="match status" value="1"/>
</dbReference>
<keyword evidence="1" id="KW-0808">Transferase</keyword>
<dbReference type="PANTHER" id="PTHR37984:SF5">
    <property type="entry name" value="PROTEIN NYNRIN-LIKE"/>
    <property type="match status" value="1"/>
</dbReference>
<gene>
    <name evidence="7" type="ORF">PACLA_8A035039</name>
</gene>
<keyword evidence="6" id="KW-0695">RNA-directed DNA polymerase</keyword>
<evidence type="ECO:0000256" key="5">
    <source>
        <dbReference type="ARBA" id="ARBA00022801"/>
    </source>
</evidence>
<evidence type="ECO:0000313" key="8">
    <source>
        <dbReference type="Proteomes" id="UP001152795"/>
    </source>
</evidence>
<dbReference type="GO" id="GO:0003964">
    <property type="term" value="F:RNA-directed DNA polymerase activity"/>
    <property type="evidence" value="ECO:0007669"/>
    <property type="project" value="UniProtKB-KW"/>
</dbReference>
<evidence type="ECO:0000256" key="2">
    <source>
        <dbReference type="ARBA" id="ARBA00022695"/>
    </source>
</evidence>
<dbReference type="GO" id="GO:0016787">
    <property type="term" value="F:hydrolase activity"/>
    <property type="evidence" value="ECO:0007669"/>
    <property type="project" value="UniProtKB-KW"/>
</dbReference>
<dbReference type="InterPro" id="IPR041373">
    <property type="entry name" value="RT_RNaseH"/>
</dbReference>
<organism evidence="7 8">
    <name type="scientific">Paramuricea clavata</name>
    <name type="common">Red gorgonian</name>
    <name type="synonym">Violescent sea-whip</name>
    <dbReference type="NCBI Taxonomy" id="317549"/>
    <lineage>
        <taxon>Eukaryota</taxon>
        <taxon>Metazoa</taxon>
        <taxon>Cnidaria</taxon>
        <taxon>Anthozoa</taxon>
        <taxon>Octocorallia</taxon>
        <taxon>Malacalcyonacea</taxon>
        <taxon>Plexauridae</taxon>
        <taxon>Paramuricea</taxon>
    </lineage>
</organism>
<keyword evidence="3" id="KW-0540">Nuclease</keyword>
<protein>
    <submittedName>
        <fullName evidence="7">Uncharacterized protein</fullName>
    </submittedName>
</protein>
<evidence type="ECO:0000256" key="6">
    <source>
        <dbReference type="ARBA" id="ARBA00022918"/>
    </source>
</evidence>
<dbReference type="InterPro" id="IPR043502">
    <property type="entry name" value="DNA/RNA_pol_sf"/>
</dbReference>
<dbReference type="CDD" id="cd09274">
    <property type="entry name" value="RNase_HI_RT_Ty3"/>
    <property type="match status" value="1"/>
</dbReference>
<dbReference type="Proteomes" id="UP001152795">
    <property type="component" value="Unassembled WGS sequence"/>
</dbReference>
<evidence type="ECO:0000256" key="1">
    <source>
        <dbReference type="ARBA" id="ARBA00022679"/>
    </source>
</evidence>
<reference evidence="7" key="1">
    <citation type="submission" date="2020-04" db="EMBL/GenBank/DDBJ databases">
        <authorList>
            <person name="Alioto T."/>
            <person name="Alioto T."/>
            <person name="Gomez Garrido J."/>
        </authorList>
    </citation>
    <scope>NUCLEOTIDE SEQUENCE</scope>
    <source>
        <strain evidence="7">A484AB</strain>
    </source>
</reference>
<keyword evidence="5" id="KW-0378">Hydrolase</keyword>
<evidence type="ECO:0000256" key="3">
    <source>
        <dbReference type="ARBA" id="ARBA00022722"/>
    </source>
</evidence>
<dbReference type="SUPFAM" id="SSF56672">
    <property type="entry name" value="DNA/RNA polymerases"/>
    <property type="match status" value="1"/>
</dbReference>